<evidence type="ECO:0000256" key="2">
    <source>
        <dbReference type="ARBA" id="ARBA00018232"/>
    </source>
</evidence>
<evidence type="ECO:0000313" key="9">
    <source>
        <dbReference type="Proteomes" id="UP000034076"/>
    </source>
</evidence>
<dbReference type="RefSeq" id="WP_046444169.1">
    <property type="nucleotide sequence ID" value="NZ_LAYJ01000112.1"/>
</dbReference>
<proteinExistence type="predicted"/>
<organism evidence="8 9">
    <name type="scientific">Christensenella hongkongensis</name>
    <dbReference type="NCBI Taxonomy" id="270498"/>
    <lineage>
        <taxon>Bacteria</taxon>
        <taxon>Bacillati</taxon>
        <taxon>Bacillota</taxon>
        <taxon>Clostridia</taxon>
        <taxon>Christensenellales</taxon>
        <taxon>Christensenellaceae</taxon>
        <taxon>Christensenella</taxon>
    </lineage>
</organism>
<dbReference type="OrthoDB" id="9801426at2"/>
<keyword evidence="9" id="KW-1185">Reference proteome</keyword>
<evidence type="ECO:0000259" key="7">
    <source>
        <dbReference type="Pfam" id="PF01261"/>
    </source>
</evidence>
<dbReference type="Proteomes" id="UP000034076">
    <property type="component" value="Unassembled WGS sequence"/>
</dbReference>
<dbReference type="InterPro" id="IPR036237">
    <property type="entry name" value="Xyl_isomerase-like_sf"/>
</dbReference>
<dbReference type="AlphaFoldDB" id="A0A0M2NJ62"/>
<dbReference type="PROSITE" id="PS51415">
    <property type="entry name" value="XYLOSE_ISOMERASE"/>
    <property type="match status" value="1"/>
</dbReference>
<dbReference type="Pfam" id="PF01261">
    <property type="entry name" value="AP_endonuc_2"/>
    <property type="match status" value="1"/>
</dbReference>
<dbReference type="STRING" id="270498.CHK_2373"/>
<reference evidence="8 9" key="1">
    <citation type="submission" date="2015-04" db="EMBL/GenBank/DDBJ databases">
        <title>Draft genome sequence of bacteremic isolate Catabacter hongkongensis type strain HKU16T.</title>
        <authorList>
            <person name="Lau S.K."/>
            <person name="Teng J.L."/>
            <person name="Huang Y."/>
            <person name="Curreem S.O."/>
            <person name="Tsui S.K."/>
            <person name="Woo P.C."/>
        </authorList>
    </citation>
    <scope>NUCLEOTIDE SEQUENCE [LARGE SCALE GENOMIC DNA]</scope>
    <source>
        <strain evidence="8 9">HKU16</strain>
    </source>
</reference>
<keyword evidence="6" id="KW-0119">Carbohydrate metabolism</keyword>
<comment type="caution">
    <text evidence="8">The sequence shown here is derived from an EMBL/GenBank/DDBJ whole genome shotgun (WGS) entry which is preliminary data.</text>
</comment>
<feature type="domain" description="Xylose isomerase-like TIM barrel" evidence="7">
    <location>
        <begin position="51"/>
        <end position="285"/>
    </location>
</feature>
<name>A0A0M2NJ62_9FIRM</name>
<accession>A0A0M2NJ62</accession>
<dbReference type="EMBL" id="LAYJ01000112">
    <property type="protein sequence ID" value="KKI50310.1"/>
    <property type="molecule type" value="Genomic_DNA"/>
</dbReference>
<gene>
    <name evidence="8" type="ORF">CHK_2373</name>
</gene>
<dbReference type="InterPro" id="IPR013022">
    <property type="entry name" value="Xyl_isomerase-like_TIM-brl"/>
</dbReference>
<dbReference type="GO" id="GO:0046872">
    <property type="term" value="F:metal ion binding"/>
    <property type="evidence" value="ECO:0007669"/>
    <property type="project" value="UniProtKB-KW"/>
</dbReference>
<dbReference type="GO" id="GO:0005975">
    <property type="term" value="P:carbohydrate metabolic process"/>
    <property type="evidence" value="ECO:0007669"/>
    <property type="project" value="InterPro"/>
</dbReference>
<sequence>MKFNLDCHLFCFGTFSERYVPEGYFDSVDVKKAFETIASTSVKGFMNTWKPGLLPDDPETNKKFLAEYGLVPSLVLIDNFGDRKYRHGAFSTSQKDVQKENMKLCKEGIDFAKALGVHSVLLWPAHDGMDYPFSVDYRATWERMVDNFIEIAEYAGDMKLAIEPKPQDPRQKMLVNSTGKAMMLVQDIAKDNVGLALDVGHSFAAAENPAESCVVMDRHKKLFQVHLNDNYKNADPDMIFGTVNFWENLEFMYYLIQTDFDGWCSVDIIANRENREDSFRACVRLIEKYYEMAGRLVENKDVLQANMEDYRFSKNIDLISSIIFR</sequence>
<dbReference type="InterPro" id="IPR001998">
    <property type="entry name" value="Xylose_isomerase"/>
</dbReference>
<dbReference type="PANTHER" id="PTHR12110">
    <property type="entry name" value="HYDROXYPYRUVATE ISOMERASE"/>
    <property type="match status" value="1"/>
</dbReference>
<dbReference type="Gene3D" id="3.20.20.150">
    <property type="entry name" value="Divalent-metal-dependent TIM barrel enzymes"/>
    <property type="match status" value="1"/>
</dbReference>
<keyword evidence="3" id="KW-0963">Cytoplasm</keyword>
<evidence type="ECO:0000256" key="1">
    <source>
        <dbReference type="ARBA" id="ARBA00004496"/>
    </source>
</evidence>
<dbReference type="SUPFAM" id="SSF51658">
    <property type="entry name" value="Xylose isomerase-like"/>
    <property type="match status" value="1"/>
</dbReference>
<evidence type="ECO:0000256" key="4">
    <source>
        <dbReference type="ARBA" id="ARBA00022723"/>
    </source>
</evidence>
<evidence type="ECO:0000256" key="6">
    <source>
        <dbReference type="ARBA" id="ARBA00023277"/>
    </source>
</evidence>
<evidence type="ECO:0000313" key="8">
    <source>
        <dbReference type="EMBL" id="KKI50310.1"/>
    </source>
</evidence>
<dbReference type="InterPro" id="IPR050312">
    <property type="entry name" value="IolE/XylAMocC-like"/>
</dbReference>
<keyword evidence="5" id="KW-0413">Isomerase</keyword>
<protein>
    <recommendedName>
        <fullName evidence="2">Xylose isomerase</fullName>
    </recommendedName>
</protein>
<dbReference type="GO" id="GO:0009045">
    <property type="term" value="F:xylose isomerase activity"/>
    <property type="evidence" value="ECO:0007669"/>
    <property type="project" value="InterPro"/>
</dbReference>
<evidence type="ECO:0000256" key="3">
    <source>
        <dbReference type="ARBA" id="ARBA00022490"/>
    </source>
</evidence>
<comment type="subcellular location">
    <subcellularLocation>
        <location evidence="1">Cytoplasm</location>
    </subcellularLocation>
</comment>
<keyword evidence="4" id="KW-0479">Metal-binding</keyword>
<evidence type="ECO:0000256" key="5">
    <source>
        <dbReference type="ARBA" id="ARBA00023235"/>
    </source>
</evidence>